<dbReference type="PANTHER" id="PTHR36923">
    <property type="entry name" value="FERREDOXIN"/>
    <property type="match status" value="1"/>
</dbReference>
<evidence type="ECO:0000256" key="2">
    <source>
        <dbReference type="ARBA" id="ARBA00022448"/>
    </source>
</evidence>
<gene>
    <name evidence="11" type="ORF">ACFQMG_27870</name>
</gene>
<comment type="cofactor">
    <cofactor evidence="1">
        <name>[3Fe-4S] cluster</name>
        <dbReference type="ChEBI" id="CHEBI:21137"/>
    </cofactor>
</comment>
<proteinExistence type="predicted"/>
<evidence type="ECO:0000256" key="4">
    <source>
        <dbReference type="ARBA" id="ARBA00022982"/>
    </source>
</evidence>
<keyword evidence="12" id="KW-1185">Reference proteome</keyword>
<dbReference type="EMBL" id="JBHTAJ010000066">
    <property type="protein sequence ID" value="MFC7183370.1"/>
    <property type="molecule type" value="Genomic_DNA"/>
</dbReference>
<dbReference type="PRINTS" id="PR00352">
    <property type="entry name" value="3FE4SFRDOXIN"/>
</dbReference>
<dbReference type="Gene3D" id="3.30.70.20">
    <property type="match status" value="1"/>
</dbReference>
<keyword evidence="2 8" id="KW-0813">Transport</keyword>
<dbReference type="Proteomes" id="UP001596435">
    <property type="component" value="Unassembled WGS sequence"/>
</dbReference>
<dbReference type="PANTHER" id="PTHR36923:SF3">
    <property type="entry name" value="FERREDOXIN"/>
    <property type="match status" value="1"/>
</dbReference>
<evidence type="ECO:0000313" key="12">
    <source>
        <dbReference type="Proteomes" id="UP001596435"/>
    </source>
</evidence>
<protein>
    <recommendedName>
        <fullName evidence="8">Ferredoxin</fullName>
    </recommendedName>
</protein>
<feature type="region of interest" description="Disordered" evidence="9">
    <location>
        <begin position="38"/>
        <end position="57"/>
    </location>
</feature>
<dbReference type="Pfam" id="PF13459">
    <property type="entry name" value="Fer4_15"/>
    <property type="match status" value="1"/>
</dbReference>
<dbReference type="PROSITE" id="PS51379">
    <property type="entry name" value="4FE4S_FER_2"/>
    <property type="match status" value="1"/>
</dbReference>
<reference evidence="12" key="1">
    <citation type="journal article" date="2019" name="Int. J. Syst. Evol. Microbiol.">
        <title>The Global Catalogue of Microorganisms (GCM) 10K type strain sequencing project: providing services to taxonomists for standard genome sequencing and annotation.</title>
        <authorList>
            <consortium name="The Broad Institute Genomics Platform"/>
            <consortium name="The Broad Institute Genome Sequencing Center for Infectious Disease"/>
            <person name="Wu L."/>
            <person name="Ma J."/>
        </authorList>
    </citation>
    <scope>NUCLEOTIDE SEQUENCE [LARGE SCALE GENOMIC DNA]</scope>
    <source>
        <strain evidence="12">CGMCC 1.12859</strain>
    </source>
</reference>
<dbReference type="InterPro" id="IPR001080">
    <property type="entry name" value="3Fe4S_ferredoxin"/>
</dbReference>
<keyword evidence="7" id="KW-0003">3Fe-4S</keyword>
<evidence type="ECO:0000256" key="7">
    <source>
        <dbReference type="ARBA" id="ARBA00023291"/>
    </source>
</evidence>
<feature type="compositionally biased region" description="Low complexity" evidence="9">
    <location>
        <begin position="48"/>
        <end position="57"/>
    </location>
</feature>
<feature type="domain" description="4Fe-4S ferredoxin-type" evidence="10">
    <location>
        <begin position="12"/>
        <end position="40"/>
    </location>
</feature>
<organism evidence="11 12">
    <name type="scientific">Kitasatospora paranensis</name>
    <dbReference type="NCBI Taxonomy" id="258053"/>
    <lineage>
        <taxon>Bacteria</taxon>
        <taxon>Bacillati</taxon>
        <taxon>Actinomycetota</taxon>
        <taxon>Actinomycetes</taxon>
        <taxon>Kitasatosporales</taxon>
        <taxon>Streptomycetaceae</taxon>
        <taxon>Kitasatospora</taxon>
    </lineage>
</organism>
<name>A0ABW2G637_9ACTN</name>
<keyword evidence="4 8" id="KW-0249">Electron transport</keyword>
<evidence type="ECO:0000256" key="8">
    <source>
        <dbReference type="RuleBase" id="RU368020"/>
    </source>
</evidence>
<evidence type="ECO:0000256" key="3">
    <source>
        <dbReference type="ARBA" id="ARBA00022723"/>
    </source>
</evidence>
<evidence type="ECO:0000256" key="1">
    <source>
        <dbReference type="ARBA" id="ARBA00001927"/>
    </source>
</evidence>
<dbReference type="InterPro" id="IPR017896">
    <property type="entry name" value="4Fe4S_Fe-S-bd"/>
</dbReference>
<keyword evidence="5 8" id="KW-0408">Iron</keyword>
<sequence>MTAGAAAGAQGLDVRVDRLRCVGSGQCAAAAPGALELGADGRARPRHPAGATPGEAAPALTQAAELCPTEALSVYAAATGRLIAPAD</sequence>
<evidence type="ECO:0000259" key="10">
    <source>
        <dbReference type="PROSITE" id="PS51379"/>
    </source>
</evidence>
<comment type="caution">
    <text evidence="11">The sequence shown here is derived from an EMBL/GenBank/DDBJ whole genome shotgun (WGS) entry which is preliminary data.</text>
</comment>
<keyword evidence="3 8" id="KW-0479">Metal-binding</keyword>
<dbReference type="RefSeq" id="WP_345709042.1">
    <property type="nucleotide sequence ID" value="NZ_BAABKV010000001.1"/>
</dbReference>
<dbReference type="SUPFAM" id="SSF54862">
    <property type="entry name" value="4Fe-4S ferredoxins"/>
    <property type="match status" value="1"/>
</dbReference>
<evidence type="ECO:0000256" key="6">
    <source>
        <dbReference type="ARBA" id="ARBA00023014"/>
    </source>
</evidence>
<evidence type="ECO:0000313" key="11">
    <source>
        <dbReference type="EMBL" id="MFC7183370.1"/>
    </source>
</evidence>
<evidence type="ECO:0000256" key="5">
    <source>
        <dbReference type="ARBA" id="ARBA00023004"/>
    </source>
</evidence>
<comment type="function">
    <text evidence="8">Ferredoxins are iron-sulfur proteins that transfer electrons in a wide variety of metabolic reactions.</text>
</comment>
<accession>A0ABW2G637</accession>
<keyword evidence="6 8" id="KW-0411">Iron-sulfur</keyword>
<dbReference type="InterPro" id="IPR051269">
    <property type="entry name" value="Fe-S_cluster_ET"/>
</dbReference>
<evidence type="ECO:0000256" key="9">
    <source>
        <dbReference type="SAM" id="MobiDB-lite"/>
    </source>
</evidence>